<dbReference type="InterPro" id="IPR050834">
    <property type="entry name" value="Glycosyltransf_2"/>
</dbReference>
<dbReference type="GO" id="GO:0016740">
    <property type="term" value="F:transferase activity"/>
    <property type="evidence" value="ECO:0007669"/>
    <property type="project" value="UniProtKB-KW"/>
</dbReference>
<dbReference type="RefSeq" id="WP_155352537.1">
    <property type="nucleotide sequence ID" value="NZ_BAAAHL010000029.1"/>
</dbReference>
<dbReference type="InterPro" id="IPR029044">
    <property type="entry name" value="Nucleotide-diphossugar_trans"/>
</dbReference>
<keyword evidence="5" id="KW-1185">Reference proteome</keyword>
<evidence type="ECO:0000313" key="4">
    <source>
        <dbReference type="EMBL" id="GES06805.1"/>
    </source>
</evidence>
<protein>
    <submittedName>
        <fullName evidence="4">Glycosyl transferase</fullName>
    </submittedName>
</protein>
<dbReference type="InterPro" id="IPR027791">
    <property type="entry name" value="Galactosyl_T_C"/>
</dbReference>
<evidence type="ECO:0000256" key="1">
    <source>
        <dbReference type="ARBA" id="ARBA00022679"/>
    </source>
</evidence>
<feature type="domain" description="Galactosyltransferase C-terminal" evidence="3">
    <location>
        <begin position="177"/>
        <end position="222"/>
    </location>
</feature>
<dbReference type="OrthoDB" id="4120491at2"/>
<dbReference type="AlphaFoldDB" id="A0A5M3WCL5"/>
<organism evidence="4 5">
    <name type="scientific">Acrocarpospora macrocephala</name>
    <dbReference type="NCBI Taxonomy" id="150177"/>
    <lineage>
        <taxon>Bacteria</taxon>
        <taxon>Bacillati</taxon>
        <taxon>Actinomycetota</taxon>
        <taxon>Actinomycetes</taxon>
        <taxon>Streptosporangiales</taxon>
        <taxon>Streptosporangiaceae</taxon>
        <taxon>Acrocarpospora</taxon>
    </lineage>
</organism>
<name>A0A5M3WCL5_9ACTN</name>
<dbReference type="Proteomes" id="UP000331127">
    <property type="component" value="Unassembled WGS sequence"/>
</dbReference>
<proteinExistence type="predicted"/>
<dbReference type="Gene3D" id="3.90.550.10">
    <property type="entry name" value="Spore Coat Polysaccharide Biosynthesis Protein SpsA, Chain A"/>
    <property type="match status" value="1"/>
</dbReference>
<dbReference type="Pfam" id="PF00535">
    <property type="entry name" value="Glycos_transf_2"/>
    <property type="match status" value="1"/>
</dbReference>
<dbReference type="PANTHER" id="PTHR43685">
    <property type="entry name" value="GLYCOSYLTRANSFERASE"/>
    <property type="match status" value="1"/>
</dbReference>
<evidence type="ECO:0000313" key="5">
    <source>
        <dbReference type="Proteomes" id="UP000331127"/>
    </source>
</evidence>
<dbReference type="Pfam" id="PF02709">
    <property type="entry name" value="Glyco_transf_7C"/>
    <property type="match status" value="1"/>
</dbReference>
<sequence length="298" mass="33734">MLRCSVVIPTYNRAELLRHTLHALTLQTLPREEFEVIVVDDGSDDGTAEVARAFEDRLDLRYSFREREGYRAAKTRNVGIFQAKAEVCVLFDCGVLPGSGCLRAHLASHAAAERPIAVTGYVFCYNFGGEDADLMNRTIDFGNPDATIAMLRANRQWLDMREDFYTKYGDDYGYLPAPWMNYWTCNVSARTDQLRAVGGFDEDFVAWGGEDIDLGYRLHRDGAYFVLNRDAVAIHSPHPKSESENNAEADANYRRMADRYRTPITRLLLSIPDVNFFNLNDIITLRGMPACADYVAAR</sequence>
<reference evidence="4 5" key="1">
    <citation type="submission" date="2019-10" db="EMBL/GenBank/DDBJ databases">
        <title>Whole genome shotgun sequence of Acrocarpospora macrocephala NBRC 16266.</title>
        <authorList>
            <person name="Ichikawa N."/>
            <person name="Kimura A."/>
            <person name="Kitahashi Y."/>
            <person name="Komaki H."/>
            <person name="Oguchi A."/>
        </authorList>
    </citation>
    <scope>NUCLEOTIDE SEQUENCE [LARGE SCALE GENOMIC DNA]</scope>
    <source>
        <strain evidence="4 5">NBRC 16266</strain>
    </source>
</reference>
<comment type="caution">
    <text evidence="4">The sequence shown here is derived from an EMBL/GenBank/DDBJ whole genome shotgun (WGS) entry which is preliminary data.</text>
</comment>
<evidence type="ECO:0000259" key="3">
    <source>
        <dbReference type="Pfam" id="PF02709"/>
    </source>
</evidence>
<accession>A0A5M3WCL5</accession>
<feature type="domain" description="Glycosyltransferase 2-like" evidence="2">
    <location>
        <begin position="5"/>
        <end position="125"/>
    </location>
</feature>
<gene>
    <name evidence="4" type="ORF">Amac_004000</name>
</gene>
<dbReference type="PANTHER" id="PTHR43685:SF3">
    <property type="entry name" value="SLR2126 PROTEIN"/>
    <property type="match status" value="1"/>
</dbReference>
<keyword evidence="1 4" id="KW-0808">Transferase</keyword>
<dbReference type="EMBL" id="BLAE01000004">
    <property type="protein sequence ID" value="GES06805.1"/>
    <property type="molecule type" value="Genomic_DNA"/>
</dbReference>
<evidence type="ECO:0000259" key="2">
    <source>
        <dbReference type="Pfam" id="PF00535"/>
    </source>
</evidence>
<dbReference type="SUPFAM" id="SSF53448">
    <property type="entry name" value="Nucleotide-diphospho-sugar transferases"/>
    <property type="match status" value="1"/>
</dbReference>
<dbReference type="InterPro" id="IPR001173">
    <property type="entry name" value="Glyco_trans_2-like"/>
</dbReference>